<evidence type="ECO:0000313" key="2">
    <source>
        <dbReference type="Proteomes" id="UP000789759"/>
    </source>
</evidence>
<protein>
    <submittedName>
        <fullName evidence="1">4766_t:CDS:1</fullName>
    </submittedName>
</protein>
<comment type="caution">
    <text evidence="1">The sequence shown here is derived from an EMBL/GenBank/DDBJ whole genome shotgun (WGS) entry which is preliminary data.</text>
</comment>
<reference evidence="1" key="1">
    <citation type="submission" date="2021-06" db="EMBL/GenBank/DDBJ databases">
        <authorList>
            <person name="Kallberg Y."/>
            <person name="Tangrot J."/>
            <person name="Rosling A."/>
        </authorList>
    </citation>
    <scope>NUCLEOTIDE SEQUENCE</scope>
    <source>
        <strain evidence="1">FL966</strain>
    </source>
</reference>
<proteinExistence type="predicted"/>
<gene>
    <name evidence="1" type="ORF">CPELLU_LOCUS13889</name>
</gene>
<organism evidence="1 2">
    <name type="scientific">Cetraspora pellucida</name>
    <dbReference type="NCBI Taxonomy" id="1433469"/>
    <lineage>
        <taxon>Eukaryota</taxon>
        <taxon>Fungi</taxon>
        <taxon>Fungi incertae sedis</taxon>
        <taxon>Mucoromycota</taxon>
        <taxon>Glomeromycotina</taxon>
        <taxon>Glomeromycetes</taxon>
        <taxon>Diversisporales</taxon>
        <taxon>Gigasporaceae</taxon>
        <taxon>Cetraspora</taxon>
    </lineage>
</organism>
<evidence type="ECO:0000313" key="1">
    <source>
        <dbReference type="EMBL" id="CAG8737447.1"/>
    </source>
</evidence>
<sequence>ININKTREKVEKEYIDKKEEAERINAILYDGYRLGFYENKEFIGIFFLNENVVKKLIYLILNDEKKVFSSENLINDFQKTQSLGNFARRLFFILENTQDYLKKVHSLSAFFEVEIGENENERINKCLFSLQTAFAFSLKIISLKGLEKKFSFSDPINLKRISLSSRDELKKFLVDLESEVFEKCENEIRKIIEQISEYENINYKDDDVVATNFFIDLYPDLVIEEAAKNSKSKVSIIKILDPACDLNPIAVLQARINYLLTIRNYYQKEETIEIPLDTQIEEIIGIYLPMGIELSDGFFGKLFRNIRDVKQDAVKNITEIFREDLGINSEEELKCIEKNGLQINRSIFGVPRNIGGNNLNVCALMANVVASRKLNYKTGCLGFIMPKSLLFNSSYEGFRPFILESGERLYLQKYFNFDNVKRPFGEVDLPFGIYFYSSQPVDYQQGIEQIIFYSKKNQQDKGKNLLVSIQKDSNNFSVVDNEEELKFFKLIQGEFAYKFRTGVSVTRKDICRFFYEKKRSSATSYFIRNQKGKKIKMSENLAPSIELENEMMYPYITTSNLSPFKKNEKEIE</sequence>
<dbReference type="Proteomes" id="UP000789759">
    <property type="component" value="Unassembled WGS sequence"/>
</dbReference>
<feature type="non-terminal residue" evidence="1">
    <location>
        <position position="1"/>
    </location>
</feature>
<dbReference type="AlphaFoldDB" id="A0A9N9II99"/>
<dbReference type="OrthoDB" id="10331256at2759"/>
<name>A0A9N9II99_9GLOM</name>
<keyword evidence="2" id="KW-1185">Reference proteome</keyword>
<dbReference type="EMBL" id="CAJVQA010015491">
    <property type="protein sequence ID" value="CAG8737447.1"/>
    <property type="molecule type" value="Genomic_DNA"/>
</dbReference>
<accession>A0A9N9II99</accession>